<dbReference type="SUPFAM" id="SSF53335">
    <property type="entry name" value="S-adenosyl-L-methionine-dependent methyltransferases"/>
    <property type="match status" value="1"/>
</dbReference>
<dbReference type="InterPro" id="IPR025714">
    <property type="entry name" value="Methyltranfer_dom"/>
</dbReference>
<reference evidence="3" key="1">
    <citation type="journal article" date="2020" name="Nature">
        <title>Giant virus diversity and host interactions through global metagenomics.</title>
        <authorList>
            <person name="Schulz F."/>
            <person name="Roux S."/>
            <person name="Paez-Espino D."/>
            <person name="Jungbluth S."/>
            <person name="Walsh D.A."/>
            <person name="Denef V.J."/>
            <person name="McMahon K.D."/>
            <person name="Konstantinidis K.T."/>
            <person name="Eloe-Fadrosh E.A."/>
            <person name="Kyrpides N.C."/>
            <person name="Woyke T."/>
        </authorList>
    </citation>
    <scope>NUCLEOTIDE SEQUENCE</scope>
    <source>
        <strain evidence="3">GVMAG-M-3300023174-75</strain>
    </source>
</reference>
<dbReference type="Gene3D" id="3.40.50.150">
    <property type="entry name" value="Vaccinia Virus protein VP39"/>
    <property type="match status" value="1"/>
</dbReference>
<accession>A0A6C0DWQ1</accession>
<dbReference type="PANTHER" id="PTHR43861">
    <property type="entry name" value="TRANS-ACONITATE 2-METHYLTRANSFERASE-RELATED"/>
    <property type="match status" value="1"/>
</dbReference>
<keyword evidence="1" id="KW-0812">Transmembrane</keyword>
<feature type="domain" description="Methyltransferase" evidence="2">
    <location>
        <begin position="106"/>
        <end position="218"/>
    </location>
</feature>
<keyword evidence="1" id="KW-1133">Transmembrane helix</keyword>
<proteinExistence type="predicted"/>
<dbReference type="Pfam" id="PF13847">
    <property type="entry name" value="Methyltransf_31"/>
    <property type="match status" value="1"/>
</dbReference>
<organism evidence="3">
    <name type="scientific">viral metagenome</name>
    <dbReference type="NCBI Taxonomy" id="1070528"/>
    <lineage>
        <taxon>unclassified sequences</taxon>
        <taxon>metagenomes</taxon>
        <taxon>organismal metagenomes</taxon>
    </lineage>
</organism>
<protein>
    <recommendedName>
        <fullName evidence="2">Methyltransferase domain-containing protein</fullName>
    </recommendedName>
</protein>
<sequence length="333" mass="38959">MNTIKQFKIVKLINESYNDFIRLSLLHKLFLILLIIVFYLLLNNHTNIYENYEDMTSGNKFESKYDDAIYDAFYAKYYDALHGNKECAIEQLKIIVYYAKNIKFVKLLDIGCGTGYHVHMLTKMKYDVTGLDKSRAMIEKAKMKYKNSSFVVGDFLQNNLFDYNSFTHLICLNKTFYCFIDKRLFFEKSHLLLNADGILIIHILNRSSFKPYVVSKNDNTVVYNSENDIDKKTPLISIVKINKTLEYISEYNVLNTNNEDINNEEESPFSCYNEKFINVNTNTVRKHTINLYIPTIDEIIEMAKAKGFIVKDQKPLKTLGINSEFLLILKKNL</sequence>
<dbReference type="CDD" id="cd02440">
    <property type="entry name" value="AdoMet_MTases"/>
    <property type="match status" value="1"/>
</dbReference>
<keyword evidence="1" id="KW-0472">Membrane</keyword>
<evidence type="ECO:0000256" key="1">
    <source>
        <dbReference type="SAM" id="Phobius"/>
    </source>
</evidence>
<dbReference type="InterPro" id="IPR029063">
    <property type="entry name" value="SAM-dependent_MTases_sf"/>
</dbReference>
<dbReference type="EMBL" id="MN739683">
    <property type="protein sequence ID" value="QHT20743.1"/>
    <property type="molecule type" value="Genomic_DNA"/>
</dbReference>
<feature type="transmembrane region" description="Helical" evidence="1">
    <location>
        <begin position="20"/>
        <end position="42"/>
    </location>
</feature>
<evidence type="ECO:0000313" key="3">
    <source>
        <dbReference type="EMBL" id="QHT20743.1"/>
    </source>
</evidence>
<evidence type="ECO:0000259" key="2">
    <source>
        <dbReference type="Pfam" id="PF13847"/>
    </source>
</evidence>
<name>A0A6C0DWQ1_9ZZZZ</name>
<dbReference type="AlphaFoldDB" id="A0A6C0DWQ1"/>